<organism evidence="4">
    <name type="scientific">uncultured Desulfovibrio sp</name>
    <dbReference type="NCBI Taxonomy" id="167968"/>
    <lineage>
        <taxon>Bacteria</taxon>
        <taxon>Pseudomonadati</taxon>
        <taxon>Thermodesulfobacteriota</taxon>
        <taxon>Desulfovibrionia</taxon>
        <taxon>Desulfovibrionales</taxon>
        <taxon>Desulfovibrionaceae</taxon>
        <taxon>Desulfovibrio</taxon>
        <taxon>environmental samples</taxon>
    </lineage>
</organism>
<evidence type="ECO:0000259" key="3">
    <source>
        <dbReference type="Pfam" id="PF01738"/>
    </source>
</evidence>
<dbReference type="InterPro" id="IPR029058">
    <property type="entry name" value="AB_hydrolase_fold"/>
</dbReference>
<name>A0A212JI29_9BACT</name>
<dbReference type="InterPro" id="IPR002925">
    <property type="entry name" value="Dienelactn_hydro"/>
</dbReference>
<dbReference type="EMBL" id="FLUP01000001">
    <property type="protein sequence ID" value="SBV99082.1"/>
    <property type="molecule type" value="Genomic_DNA"/>
</dbReference>
<dbReference type="GO" id="GO:0016787">
    <property type="term" value="F:hydrolase activity"/>
    <property type="evidence" value="ECO:0007669"/>
    <property type="project" value="InterPro"/>
</dbReference>
<evidence type="ECO:0000313" key="4">
    <source>
        <dbReference type="EMBL" id="SBV99082.1"/>
    </source>
</evidence>
<keyword evidence="2" id="KW-0732">Signal</keyword>
<dbReference type="SUPFAM" id="SSF53474">
    <property type="entry name" value="alpha/beta-Hydrolases"/>
    <property type="match status" value="1"/>
</dbReference>
<dbReference type="PIRSF" id="PIRSF031982">
    <property type="entry name" value="UCP031982_abhydr"/>
    <property type="match status" value="1"/>
</dbReference>
<feature type="domain" description="Dienelactone hydrolase" evidence="3">
    <location>
        <begin position="77"/>
        <end position="187"/>
    </location>
</feature>
<gene>
    <name evidence="4" type="ORF">KM92DES2_11149</name>
</gene>
<feature type="region of interest" description="Disordered" evidence="1">
    <location>
        <begin position="340"/>
        <end position="374"/>
    </location>
</feature>
<dbReference type="Pfam" id="PF01738">
    <property type="entry name" value="DLH"/>
    <property type="match status" value="1"/>
</dbReference>
<protein>
    <recommendedName>
        <fullName evidence="3">Dienelactone hydrolase domain-containing protein</fullName>
    </recommendedName>
</protein>
<reference evidence="4" key="1">
    <citation type="submission" date="2016-04" db="EMBL/GenBank/DDBJ databases">
        <authorList>
            <person name="Evans L.H."/>
            <person name="Alamgir A."/>
            <person name="Owens N."/>
            <person name="Weber N.D."/>
            <person name="Virtaneva K."/>
            <person name="Barbian K."/>
            <person name="Babar A."/>
            <person name="Rosenke K."/>
        </authorList>
    </citation>
    <scope>NUCLEOTIDE SEQUENCE</scope>
    <source>
        <strain evidence="4">92-2</strain>
    </source>
</reference>
<accession>A0A212JI29</accession>
<evidence type="ECO:0000256" key="1">
    <source>
        <dbReference type="SAM" id="MobiDB-lite"/>
    </source>
</evidence>
<dbReference type="AlphaFoldDB" id="A0A212JI29"/>
<dbReference type="InterPro" id="IPR050261">
    <property type="entry name" value="FrsA_esterase"/>
</dbReference>
<dbReference type="InterPro" id="IPR016986">
    <property type="entry name" value="UCP031982_abhydr"/>
</dbReference>
<sequence length="374" mass="41139">MRVLTTIAVLALILFAPVANAADTYMVGFRTLGQWSPETGLRLDVNVWYPSSRPPRDLNYAPWEISASRAGKAVDGRFPLLLLSHDTAGTRFSYHDTAAWLASLGFVVAAPNHPGDNMDNMDNLLTWQQLENRAHELSGSIDLLLHDPEVEPSIDASRIGVIGFGVGGAAALLLGGALPDCEGWASYCSRTAPNDMYCNTWARERMESLCKNLPLTRSLADTRIRAIAAVAPGFGMLFSRQSFHWFYPPLLIMAAPNDSLNNPALHARRIFELMDKKPRWLSLPQADTGALMAPCPESLAMELPELCRSVTEETRGAIHRRMTESLGDFFLHYLGNAQNLPQIPPPPDLTPQQQKAAPEPATQPAPKPKKRRPG</sequence>
<dbReference type="RefSeq" id="WP_227118275.1">
    <property type="nucleotide sequence ID" value="NZ_CABUEN010000001.1"/>
</dbReference>
<feature type="chain" id="PRO_5012352117" description="Dienelactone hydrolase domain-containing protein" evidence="2">
    <location>
        <begin position="22"/>
        <end position="374"/>
    </location>
</feature>
<evidence type="ECO:0000256" key="2">
    <source>
        <dbReference type="SAM" id="SignalP"/>
    </source>
</evidence>
<dbReference type="Gene3D" id="3.40.50.1820">
    <property type="entry name" value="alpha/beta hydrolase"/>
    <property type="match status" value="1"/>
</dbReference>
<proteinExistence type="predicted"/>
<dbReference type="PANTHER" id="PTHR22946">
    <property type="entry name" value="DIENELACTONE HYDROLASE DOMAIN-CONTAINING PROTEIN-RELATED"/>
    <property type="match status" value="1"/>
</dbReference>
<feature type="signal peptide" evidence="2">
    <location>
        <begin position="1"/>
        <end position="21"/>
    </location>
</feature>